<dbReference type="PANTHER" id="PTHR30203:SF33">
    <property type="entry name" value="BLR4455 PROTEIN"/>
    <property type="match status" value="1"/>
</dbReference>
<accession>A0A429VDL6</accession>
<dbReference type="GO" id="GO:0015562">
    <property type="term" value="F:efflux transmembrane transporter activity"/>
    <property type="evidence" value="ECO:0007669"/>
    <property type="project" value="InterPro"/>
</dbReference>
<dbReference type="AlphaFoldDB" id="A0A429VDL6"/>
<dbReference type="Gene3D" id="2.20.200.10">
    <property type="entry name" value="Outer membrane efflux proteins (OEP)"/>
    <property type="match status" value="1"/>
</dbReference>
<dbReference type="InterPro" id="IPR010131">
    <property type="entry name" value="MdtP/NodT-like"/>
</dbReference>
<keyword evidence="2" id="KW-0472">Membrane</keyword>
<dbReference type="Pfam" id="PF02321">
    <property type="entry name" value="OEP"/>
    <property type="match status" value="2"/>
</dbReference>
<dbReference type="SUPFAM" id="SSF56954">
    <property type="entry name" value="Outer membrane efflux proteins (OEP)"/>
    <property type="match status" value="1"/>
</dbReference>
<dbReference type="PANTHER" id="PTHR30203">
    <property type="entry name" value="OUTER MEMBRANE CATION EFFLUX PROTEIN"/>
    <property type="match status" value="1"/>
</dbReference>
<name>A0A429VDL6_9SPHN</name>
<dbReference type="OrthoDB" id="7181739at2"/>
<evidence type="ECO:0000256" key="1">
    <source>
        <dbReference type="ARBA" id="ARBA00007613"/>
    </source>
</evidence>
<dbReference type="Gene3D" id="1.20.1600.10">
    <property type="entry name" value="Outer membrane efflux proteins (OEP)"/>
    <property type="match status" value="1"/>
</dbReference>
<evidence type="ECO:0000256" key="2">
    <source>
        <dbReference type="RuleBase" id="RU362097"/>
    </source>
</evidence>
<keyword evidence="2" id="KW-0564">Palmitate</keyword>
<comment type="subcellular location">
    <subcellularLocation>
        <location evidence="2">Cell membrane</location>
        <topology evidence="2">Lipid-anchor</topology>
    </subcellularLocation>
</comment>
<gene>
    <name evidence="3" type="ORF">HMF7854_02770</name>
</gene>
<evidence type="ECO:0000313" key="4">
    <source>
        <dbReference type="Proteomes" id="UP000274661"/>
    </source>
</evidence>
<dbReference type="PROSITE" id="PS51257">
    <property type="entry name" value="PROKAR_LIPOPROTEIN"/>
    <property type="match status" value="1"/>
</dbReference>
<organism evidence="3 4">
    <name type="scientific">Sphingomonas ginkgonis</name>
    <dbReference type="NCBI Taxonomy" id="2315330"/>
    <lineage>
        <taxon>Bacteria</taxon>
        <taxon>Pseudomonadati</taxon>
        <taxon>Pseudomonadota</taxon>
        <taxon>Alphaproteobacteria</taxon>
        <taxon>Sphingomonadales</taxon>
        <taxon>Sphingomonadaceae</taxon>
        <taxon>Sphingomonas</taxon>
    </lineage>
</organism>
<protein>
    <submittedName>
        <fullName evidence="3">Efflux transporter outer membrane subunit</fullName>
    </submittedName>
</protein>
<dbReference type="InterPro" id="IPR003423">
    <property type="entry name" value="OMP_efflux"/>
</dbReference>
<keyword evidence="2" id="KW-0449">Lipoprotein</keyword>
<proteinExistence type="inferred from homology"/>
<comment type="caution">
    <text evidence="3">The sequence shown here is derived from an EMBL/GenBank/DDBJ whole genome shotgun (WGS) entry which is preliminary data.</text>
</comment>
<keyword evidence="2" id="KW-1134">Transmembrane beta strand</keyword>
<dbReference type="GO" id="GO:0005886">
    <property type="term" value="C:plasma membrane"/>
    <property type="evidence" value="ECO:0007669"/>
    <property type="project" value="UniProtKB-SubCell"/>
</dbReference>
<reference evidence="3 4" key="1">
    <citation type="submission" date="2018-12" db="EMBL/GenBank/DDBJ databases">
        <title>Sphingomonas sp. HMF7854 Genome sequencing and assembly.</title>
        <authorList>
            <person name="Cha I."/>
            <person name="Kang H."/>
            <person name="Kim H."/>
            <person name="Kang J."/>
            <person name="Joh K."/>
        </authorList>
    </citation>
    <scope>NUCLEOTIDE SEQUENCE [LARGE SCALE GENOMIC DNA]</scope>
    <source>
        <strain evidence="3 4">HMF7854</strain>
    </source>
</reference>
<keyword evidence="4" id="KW-1185">Reference proteome</keyword>
<comment type="similarity">
    <text evidence="1 2">Belongs to the outer membrane factor (OMF) (TC 1.B.17) family.</text>
</comment>
<sequence>MRRLAPFVMLAAAGCATLEPTLNQPALPVPASWPVGDPYLRSSEATLPAVTYAQLFVDPGLQTLIAQGLRNSRDLRTALYNVEAARAQVRITRANQLPEVTSSGSARESFNGGSRASGGGFQSSFGANVGVSYDLDLFGRLRSLTRSDQDRLFATAAAARATRLALVGQIAQAWAEYAADSTLLAISEQTVAIAQDSVRITNLRLRGGIAPRTDLLQAQQVLETARADAALQRTNRAQDINLLQLLVGAPIDVRLLQNSIADANRTLVPLPAGLDSRVLLRRPDVLQAEYNLRAANAQIGAARAALFPDISLTGLLGLASTALTGLFSGSAFSASAGAGITYPIFNAGATRARVRQTEAQRQALLSSYEQAIQSAFREVADALATQGTIGERQRASRANVGASAETLRLVQARYRGGIDPFLNVLDAQRSYYTAQRSQVAVQLAAATNTVDLYRALGADSSLELIPIEPGR</sequence>
<dbReference type="Proteomes" id="UP000274661">
    <property type="component" value="Unassembled WGS sequence"/>
</dbReference>
<dbReference type="NCBIfam" id="TIGR01845">
    <property type="entry name" value="outer_NodT"/>
    <property type="match status" value="1"/>
</dbReference>
<keyword evidence="2" id="KW-0812">Transmembrane</keyword>
<dbReference type="EMBL" id="RWJF01000001">
    <property type="protein sequence ID" value="RST32088.1"/>
    <property type="molecule type" value="Genomic_DNA"/>
</dbReference>
<evidence type="ECO:0000313" key="3">
    <source>
        <dbReference type="EMBL" id="RST32088.1"/>
    </source>
</evidence>